<dbReference type="Pfam" id="PF12787">
    <property type="entry name" value="EcsC"/>
    <property type="match status" value="1"/>
</dbReference>
<sequence length="282" mass="32873">MAMTVREKKVWFEIQEWEYKLFSYEPNDLVLTYEKYLEKSFSLLPDRIQEQFFATLDNWLFHLHALIQGSQLQLDAKERILMAGRVFNDQIEGIKDLRLLSIDQLQYIAEQQIARHRLYSFAQGGMAGTGSSLMLGADLPAMAVINLRAVQLVALVYGIEVNTPFEMMSSLKVFHAATLPVRMQRAAWEELISDLHNQDDYFYEGKEEITDVTWLEQPMKQLLKGMAILTFRNKYIQGIPLVSMAIGAGTNYQLTRKVTEFAHKYYQYRYLHKKGEETLEYN</sequence>
<evidence type="ECO:0000313" key="2">
    <source>
        <dbReference type="Proteomes" id="UP000481030"/>
    </source>
</evidence>
<name>A0A6L3VE79_9BACI</name>
<dbReference type="InterPro" id="IPR024787">
    <property type="entry name" value="EcsC"/>
</dbReference>
<gene>
    <name evidence="1" type="ORF">F7731_04595</name>
</gene>
<dbReference type="PANTHER" id="PTHR41260:SF1">
    <property type="entry name" value="PROTEIN ECSC"/>
    <property type="match status" value="1"/>
</dbReference>
<comment type="caution">
    <text evidence="1">The sequence shown here is derived from an EMBL/GenBank/DDBJ whole genome shotgun (WGS) entry which is preliminary data.</text>
</comment>
<dbReference type="AlphaFoldDB" id="A0A6L3VE79"/>
<accession>A0A6L3VE79</accession>
<reference evidence="1 2" key="1">
    <citation type="journal article" date="2016" name="Antonie Van Leeuwenhoek">
        <title>Bacillus depressus sp. nov., isolated from soil of a sunflower field.</title>
        <authorList>
            <person name="Wei X."/>
            <person name="Xin D."/>
            <person name="Xin Y."/>
            <person name="Zhang H."/>
            <person name="Wang T."/>
            <person name="Zhang J."/>
        </authorList>
    </citation>
    <scope>NUCLEOTIDE SEQUENCE [LARGE SCALE GENOMIC DNA]</scope>
    <source>
        <strain evidence="1 2">BZ1</strain>
    </source>
</reference>
<dbReference type="PANTHER" id="PTHR41260">
    <property type="entry name" value="PROTEIN ECSC"/>
    <property type="match status" value="1"/>
</dbReference>
<evidence type="ECO:0000313" key="1">
    <source>
        <dbReference type="EMBL" id="KAB2338833.1"/>
    </source>
</evidence>
<keyword evidence="2" id="KW-1185">Reference proteome</keyword>
<dbReference type="OrthoDB" id="2040879at2"/>
<dbReference type="EMBL" id="WBOS01000001">
    <property type="protein sequence ID" value="KAB2338833.1"/>
    <property type="molecule type" value="Genomic_DNA"/>
</dbReference>
<proteinExistence type="predicted"/>
<dbReference type="Proteomes" id="UP000481030">
    <property type="component" value="Unassembled WGS sequence"/>
</dbReference>
<organism evidence="1 2">
    <name type="scientific">Cytobacillus depressus</name>
    <dbReference type="NCBI Taxonomy" id="1602942"/>
    <lineage>
        <taxon>Bacteria</taxon>
        <taxon>Bacillati</taxon>
        <taxon>Bacillota</taxon>
        <taxon>Bacilli</taxon>
        <taxon>Bacillales</taxon>
        <taxon>Bacillaceae</taxon>
        <taxon>Cytobacillus</taxon>
    </lineage>
</organism>
<dbReference type="RefSeq" id="WP_151533574.1">
    <property type="nucleotide sequence ID" value="NZ_WBOS01000001.1"/>
</dbReference>
<protein>
    <submittedName>
        <fullName evidence="1">EcsC family protein</fullName>
    </submittedName>
</protein>